<dbReference type="RefSeq" id="WP_212521575.1">
    <property type="nucleotide sequence ID" value="NZ_JAGSOH010000133.1"/>
</dbReference>
<feature type="compositionally biased region" description="Polar residues" evidence="1">
    <location>
        <begin position="202"/>
        <end position="216"/>
    </location>
</feature>
<keyword evidence="4" id="KW-1185">Reference proteome</keyword>
<proteinExistence type="predicted"/>
<dbReference type="AlphaFoldDB" id="A0A941EMV7"/>
<keyword evidence="2" id="KW-0732">Signal</keyword>
<name>A0A941EMV7_9ACTN</name>
<dbReference type="Proteomes" id="UP000676325">
    <property type="component" value="Unassembled WGS sequence"/>
</dbReference>
<feature type="region of interest" description="Disordered" evidence="1">
    <location>
        <begin position="183"/>
        <end position="216"/>
    </location>
</feature>
<evidence type="ECO:0000313" key="3">
    <source>
        <dbReference type="EMBL" id="MBR7830449.1"/>
    </source>
</evidence>
<accession>A0A941EMV7</accession>
<protein>
    <recommendedName>
        <fullName evidence="5">Lipoprotein</fullName>
    </recommendedName>
</protein>
<feature type="signal peptide" evidence="2">
    <location>
        <begin position="1"/>
        <end position="29"/>
    </location>
</feature>
<organism evidence="3 4">
    <name type="scientific">Actinospica acidithermotolerans</name>
    <dbReference type="NCBI Taxonomy" id="2828514"/>
    <lineage>
        <taxon>Bacteria</taxon>
        <taxon>Bacillati</taxon>
        <taxon>Actinomycetota</taxon>
        <taxon>Actinomycetes</taxon>
        <taxon>Catenulisporales</taxon>
        <taxon>Actinospicaceae</taxon>
        <taxon>Actinospica</taxon>
    </lineage>
</organism>
<comment type="caution">
    <text evidence="3">The sequence shown here is derived from an EMBL/GenBank/DDBJ whole genome shotgun (WGS) entry which is preliminary data.</text>
</comment>
<dbReference type="EMBL" id="JAGSOH010000133">
    <property type="protein sequence ID" value="MBR7830449.1"/>
    <property type="molecule type" value="Genomic_DNA"/>
</dbReference>
<feature type="chain" id="PRO_5039503068" description="Lipoprotein" evidence="2">
    <location>
        <begin position="30"/>
        <end position="216"/>
    </location>
</feature>
<reference evidence="3" key="1">
    <citation type="submission" date="2021-04" db="EMBL/GenBank/DDBJ databases">
        <title>Genome based classification of Actinospica acidithermotolerans sp. nov., an actinobacterium isolated from an Indonesian hot spring.</title>
        <authorList>
            <person name="Kusuma A.B."/>
            <person name="Putra K.E."/>
            <person name="Nafisah S."/>
            <person name="Loh J."/>
            <person name="Nouioui I."/>
            <person name="Goodfellow M."/>
        </authorList>
    </citation>
    <scope>NUCLEOTIDE SEQUENCE</scope>
    <source>
        <strain evidence="3">MGRD01-02</strain>
    </source>
</reference>
<evidence type="ECO:0000256" key="2">
    <source>
        <dbReference type="SAM" id="SignalP"/>
    </source>
</evidence>
<evidence type="ECO:0000313" key="4">
    <source>
        <dbReference type="Proteomes" id="UP000676325"/>
    </source>
</evidence>
<sequence length="216" mass="21769">MIHIGTTARRALGTGALALLALTASSACSSDGSSGQGAAVSYQPASFGVRVTGGFDCYYVLDRGEVADLVTAGLCPAGSIPTLIPAAYLEEYWGYYDSSAYLVYVPSGSRTRYTSYEATFSHRYSTQISALSRKAVYKGSNGSTVTGTSKLKFGTGTSGSAAVHGGGNARGCSLGMTVLSDKSGGTTATTHGGGNARTGTTVKPTTKSGSGSNGSC</sequence>
<evidence type="ECO:0000256" key="1">
    <source>
        <dbReference type="SAM" id="MobiDB-lite"/>
    </source>
</evidence>
<evidence type="ECO:0008006" key="5">
    <source>
        <dbReference type="Google" id="ProtNLM"/>
    </source>
</evidence>
<gene>
    <name evidence="3" type="ORF">KDK95_29380</name>
</gene>